<dbReference type="Proteomes" id="UP000195667">
    <property type="component" value="Unassembled WGS sequence"/>
</dbReference>
<evidence type="ECO:0000313" key="3">
    <source>
        <dbReference type="Proteomes" id="UP000195667"/>
    </source>
</evidence>
<dbReference type="Gene3D" id="3.10.310.50">
    <property type="match status" value="1"/>
</dbReference>
<keyword evidence="3" id="KW-1185">Reference proteome</keyword>
<dbReference type="InterPro" id="IPR007621">
    <property type="entry name" value="TPM_dom"/>
</dbReference>
<evidence type="ECO:0000313" key="2">
    <source>
        <dbReference type="EMBL" id="SJM94801.1"/>
    </source>
</evidence>
<protein>
    <recommendedName>
        <fullName evidence="1">TPM domain-containing protein</fullName>
    </recommendedName>
</protein>
<sequence length="168" mass="19404">MVIKRWLRHAFMPPWRWRIIFPKAVLSAIEMTIRQSEAQHRGEIRFAIENALAPGLVWKGLSARQRATEVFSNLRVWDTAENCGVLIYLMLADKEVHIIADRGITQQVLQNEWDAIAEGMRQYFLKGDFQSGSIDGIEQITLLLAHRFPAGADHKYNELPDRPVIIRQ</sequence>
<name>A0A1R4HFL2_9GAMM</name>
<organism evidence="2 3">
    <name type="scientific">Crenothrix polyspora</name>
    <dbReference type="NCBI Taxonomy" id="360316"/>
    <lineage>
        <taxon>Bacteria</taxon>
        <taxon>Pseudomonadati</taxon>
        <taxon>Pseudomonadota</taxon>
        <taxon>Gammaproteobacteria</taxon>
        <taxon>Methylococcales</taxon>
        <taxon>Crenotrichaceae</taxon>
        <taxon>Crenothrix</taxon>
    </lineage>
</organism>
<gene>
    <name evidence="2" type="ORF">CRENPOLYSF1_580067</name>
</gene>
<dbReference type="PANTHER" id="PTHR30373">
    <property type="entry name" value="UPF0603 PROTEIN YGCG"/>
    <property type="match status" value="1"/>
</dbReference>
<reference evidence="3" key="1">
    <citation type="submission" date="2017-02" db="EMBL/GenBank/DDBJ databases">
        <authorList>
            <person name="Daims H."/>
        </authorList>
    </citation>
    <scope>NUCLEOTIDE SEQUENCE [LARGE SCALE GENOMIC DNA]</scope>
</reference>
<accession>A0A1R4HFL2</accession>
<dbReference type="RefSeq" id="WP_087144484.1">
    <property type="nucleotide sequence ID" value="NZ_FUKI01000135.1"/>
</dbReference>
<dbReference type="PANTHER" id="PTHR30373:SF8">
    <property type="entry name" value="BLL7265 PROTEIN"/>
    <property type="match status" value="1"/>
</dbReference>
<dbReference type="OrthoDB" id="5683663at2"/>
<evidence type="ECO:0000259" key="1">
    <source>
        <dbReference type="Pfam" id="PF04536"/>
    </source>
</evidence>
<dbReference type="EMBL" id="FUKI01000135">
    <property type="protein sequence ID" value="SJM94801.1"/>
    <property type="molecule type" value="Genomic_DNA"/>
</dbReference>
<feature type="domain" description="TPM" evidence="1">
    <location>
        <begin position="25"/>
        <end position="140"/>
    </location>
</feature>
<proteinExistence type="predicted"/>
<dbReference type="AlphaFoldDB" id="A0A1R4HFL2"/>
<dbReference type="Pfam" id="PF04536">
    <property type="entry name" value="TPM_phosphatase"/>
    <property type="match status" value="1"/>
</dbReference>